<dbReference type="Proteomes" id="UP000322524">
    <property type="component" value="Unassembled WGS sequence"/>
</dbReference>
<evidence type="ECO:0000256" key="1">
    <source>
        <dbReference type="SAM" id="MobiDB-lite"/>
    </source>
</evidence>
<sequence length="191" mass="20995">MSKFPKIETTRIDENWRLSYNQGVEAVEQSLSKSEGDAASALQKATSAETKADEAKGIAEVVSEEFNRIIAEEGEINPEVVQARGEFVNLNERLNSQSVQLAEKAQQTEVDNLNVRMEDVIQSADLDPNKDQEVVDARDGQATLGSNIRNVKDELSIIKRANVYYKNLVDNGDFTEGTTNWSGGVSTISVA</sequence>
<feature type="region of interest" description="Disordered" evidence="1">
    <location>
        <begin position="31"/>
        <end position="54"/>
    </location>
</feature>
<accession>A0A5D4SDS9</accession>
<dbReference type="AlphaFoldDB" id="A0A5D4SDS9"/>
<proteinExistence type="predicted"/>
<feature type="non-terminal residue" evidence="2">
    <location>
        <position position="191"/>
    </location>
</feature>
<protein>
    <submittedName>
        <fullName evidence="2">Uncharacterized protein</fullName>
    </submittedName>
</protein>
<dbReference type="RefSeq" id="WP_148990174.1">
    <property type="nucleotide sequence ID" value="NZ_VTEV01000015.1"/>
</dbReference>
<reference evidence="2 3" key="1">
    <citation type="submission" date="2019-08" db="EMBL/GenBank/DDBJ databases">
        <title>Bacillus genomes from the desert of Cuatro Cienegas, Coahuila.</title>
        <authorList>
            <person name="Olmedo-Alvarez G."/>
        </authorList>
    </citation>
    <scope>NUCLEOTIDE SEQUENCE [LARGE SCALE GENOMIC DNA]</scope>
    <source>
        <strain evidence="2 3">CH28_1T</strain>
    </source>
</reference>
<dbReference type="EMBL" id="VTEV01000015">
    <property type="protein sequence ID" value="TYS60468.1"/>
    <property type="molecule type" value="Genomic_DNA"/>
</dbReference>
<name>A0A5D4SDS9_9BACI</name>
<organism evidence="2 3">
    <name type="scientific">Sutcliffiella horikoshii</name>
    <dbReference type="NCBI Taxonomy" id="79883"/>
    <lineage>
        <taxon>Bacteria</taxon>
        <taxon>Bacillati</taxon>
        <taxon>Bacillota</taxon>
        <taxon>Bacilli</taxon>
        <taxon>Bacillales</taxon>
        <taxon>Bacillaceae</taxon>
        <taxon>Sutcliffiella</taxon>
    </lineage>
</organism>
<comment type="caution">
    <text evidence="2">The sequence shown here is derived from an EMBL/GenBank/DDBJ whole genome shotgun (WGS) entry which is preliminary data.</text>
</comment>
<gene>
    <name evidence="2" type="ORF">FZC76_21590</name>
</gene>
<evidence type="ECO:0000313" key="2">
    <source>
        <dbReference type="EMBL" id="TYS60468.1"/>
    </source>
</evidence>
<evidence type="ECO:0000313" key="3">
    <source>
        <dbReference type="Proteomes" id="UP000322524"/>
    </source>
</evidence>